<dbReference type="RefSeq" id="WP_380794871.1">
    <property type="nucleotide sequence ID" value="NZ_JBHTKR010000009.1"/>
</dbReference>
<comment type="similarity">
    <text evidence="2">Belongs to the hyi family.</text>
</comment>
<feature type="domain" description="Xylose isomerase-like TIM barrel" evidence="3">
    <location>
        <begin position="21"/>
        <end position="251"/>
    </location>
</feature>
<protein>
    <submittedName>
        <fullName evidence="4">Hydroxypyruvate isomerase family protein</fullName>
    </submittedName>
</protein>
<dbReference type="EMBL" id="JBHTKR010000009">
    <property type="protein sequence ID" value="MFD1196581.1"/>
    <property type="molecule type" value="Genomic_DNA"/>
</dbReference>
<dbReference type="Gene3D" id="3.20.20.150">
    <property type="entry name" value="Divalent-metal-dependent TIM barrel enzymes"/>
    <property type="match status" value="1"/>
</dbReference>
<evidence type="ECO:0000256" key="2">
    <source>
        <dbReference type="PIRNR" id="PIRNR006241"/>
    </source>
</evidence>
<evidence type="ECO:0000313" key="4">
    <source>
        <dbReference type="EMBL" id="MFD1196581.1"/>
    </source>
</evidence>
<sequence>MRYSANLGFLFTDLPLPQAIHAAKAAGFDAVECHFPYDVPATEVVQSLRETGLTMLGLNTWPGDKAAGDFGLAALAGREHEARAAISQAVDYAVATGTRAVHVMAGRTDGGDTADATFRANLAHACDLAAPHGITILIEPINTRDVPGYHLSGTDHAARIIAALDKPNLKLMFDCYHMQIMQGDLFTHLRDLMPIIGHIQIAAVPDRGEPDQGEIDYHWLMRELGGLGYDAFVGAEYKPRSGTVQGLTWLEHFRMSARG</sequence>
<dbReference type="PANTHER" id="PTHR43489:SF6">
    <property type="entry name" value="HYDROXYPYRUVATE ISOMERASE-RELATED"/>
    <property type="match status" value="1"/>
</dbReference>
<evidence type="ECO:0000259" key="3">
    <source>
        <dbReference type="Pfam" id="PF01261"/>
    </source>
</evidence>
<dbReference type="InterPro" id="IPR026040">
    <property type="entry name" value="HyI-like"/>
</dbReference>
<accession>A0ABW3TI64</accession>
<keyword evidence="1 2" id="KW-0413">Isomerase</keyword>
<dbReference type="InterPro" id="IPR013022">
    <property type="entry name" value="Xyl_isomerase-like_TIM-brl"/>
</dbReference>
<dbReference type="InterPro" id="IPR036237">
    <property type="entry name" value="Xyl_isomerase-like_sf"/>
</dbReference>
<name>A0ABW3TI64_9RHOB</name>
<dbReference type="Pfam" id="PF01261">
    <property type="entry name" value="AP_endonuc_2"/>
    <property type="match status" value="1"/>
</dbReference>
<keyword evidence="5" id="KW-1185">Reference proteome</keyword>
<reference evidence="5" key="1">
    <citation type="journal article" date="2019" name="Int. J. Syst. Evol. Microbiol.">
        <title>The Global Catalogue of Microorganisms (GCM) 10K type strain sequencing project: providing services to taxonomists for standard genome sequencing and annotation.</title>
        <authorList>
            <consortium name="The Broad Institute Genomics Platform"/>
            <consortium name="The Broad Institute Genome Sequencing Center for Infectious Disease"/>
            <person name="Wu L."/>
            <person name="Ma J."/>
        </authorList>
    </citation>
    <scope>NUCLEOTIDE SEQUENCE [LARGE SCALE GENOMIC DNA]</scope>
    <source>
        <strain evidence="5">CCUG 55328</strain>
    </source>
</reference>
<evidence type="ECO:0000313" key="5">
    <source>
        <dbReference type="Proteomes" id="UP001597151"/>
    </source>
</evidence>
<gene>
    <name evidence="4" type="ORF">ACFQ3C_18090</name>
</gene>
<dbReference type="InterPro" id="IPR050417">
    <property type="entry name" value="Sugar_Epim/Isomerase"/>
</dbReference>
<dbReference type="Proteomes" id="UP001597151">
    <property type="component" value="Unassembled WGS sequence"/>
</dbReference>
<proteinExistence type="inferred from homology"/>
<comment type="caution">
    <text evidence="4">The sequence shown here is derived from an EMBL/GenBank/DDBJ whole genome shotgun (WGS) entry which is preliminary data.</text>
</comment>
<dbReference type="GO" id="GO:0016853">
    <property type="term" value="F:isomerase activity"/>
    <property type="evidence" value="ECO:0007669"/>
    <property type="project" value="UniProtKB-KW"/>
</dbReference>
<dbReference type="PIRSF" id="PIRSF006241">
    <property type="entry name" value="HyI"/>
    <property type="match status" value="1"/>
</dbReference>
<dbReference type="PANTHER" id="PTHR43489">
    <property type="entry name" value="ISOMERASE"/>
    <property type="match status" value="1"/>
</dbReference>
<organism evidence="4 5">
    <name type="scientific">Seohaeicola saemankumensis</name>
    <dbReference type="NCBI Taxonomy" id="481181"/>
    <lineage>
        <taxon>Bacteria</taxon>
        <taxon>Pseudomonadati</taxon>
        <taxon>Pseudomonadota</taxon>
        <taxon>Alphaproteobacteria</taxon>
        <taxon>Rhodobacterales</taxon>
        <taxon>Roseobacteraceae</taxon>
        <taxon>Seohaeicola</taxon>
    </lineage>
</organism>
<dbReference type="SUPFAM" id="SSF51658">
    <property type="entry name" value="Xylose isomerase-like"/>
    <property type="match status" value="1"/>
</dbReference>
<evidence type="ECO:0000256" key="1">
    <source>
        <dbReference type="ARBA" id="ARBA00023235"/>
    </source>
</evidence>